<sequence length="107" mass="11641">MLHLVTPFVGEFVTIITNVTNRNQMQPIESKKSSVNLRELLPHGSITYIAHRLDISRAAVTKALQKGKPNHPAVAEAVRLIRQAGSQEVQQELGELAARAPQTPAAA</sequence>
<reference evidence="2" key="1">
    <citation type="submission" date="2017-06" db="EMBL/GenBank/DDBJ databases">
        <authorList>
            <person name="Varghese N."/>
            <person name="Submissions S."/>
        </authorList>
    </citation>
    <scope>NUCLEOTIDE SEQUENCE [LARGE SCALE GENOMIC DNA]</scope>
    <source>
        <strain evidence="2">DSM 28041</strain>
    </source>
</reference>
<name>A0A238X2E1_9BACT</name>
<gene>
    <name evidence="1" type="ORF">SAMN06269173_103390</name>
</gene>
<dbReference type="Proteomes" id="UP000198310">
    <property type="component" value="Unassembled WGS sequence"/>
</dbReference>
<evidence type="ECO:0000313" key="1">
    <source>
        <dbReference type="EMBL" id="SNR52821.1"/>
    </source>
</evidence>
<evidence type="ECO:0000313" key="2">
    <source>
        <dbReference type="Proteomes" id="UP000198310"/>
    </source>
</evidence>
<keyword evidence="2" id="KW-1185">Reference proteome</keyword>
<dbReference type="AlphaFoldDB" id="A0A238X2E1"/>
<dbReference type="EMBL" id="FZNS01000003">
    <property type="protein sequence ID" value="SNR52821.1"/>
    <property type="molecule type" value="Genomic_DNA"/>
</dbReference>
<protein>
    <submittedName>
        <fullName evidence="1">Uncharacterized protein</fullName>
    </submittedName>
</protein>
<proteinExistence type="predicted"/>
<accession>A0A238X2E1</accession>
<organism evidence="1 2">
    <name type="scientific">Hymenobacter mucosus</name>
    <dbReference type="NCBI Taxonomy" id="1411120"/>
    <lineage>
        <taxon>Bacteria</taxon>
        <taxon>Pseudomonadati</taxon>
        <taxon>Bacteroidota</taxon>
        <taxon>Cytophagia</taxon>
        <taxon>Cytophagales</taxon>
        <taxon>Hymenobacteraceae</taxon>
        <taxon>Hymenobacter</taxon>
    </lineage>
</organism>